<dbReference type="GO" id="GO:0035438">
    <property type="term" value="F:cyclic-di-GMP binding"/>
    <property type="evidence" value="ECO:0007669"/>
    <property type="project" value="InterPro"/>
</dbReference>
<dbReference type="SUPFAM" id="SSF141371">
    <property type="entry name" value="PilZ domain-like"/>
    <property type="match status" value="1"/>
</dbReference>
<accession>C5BS95</accession>
<dbReference type="Pfam" id="PF07238">
    <property type="entry name" value="PilZ"/>
    <property type="match status" value="1"/>
</dbReference>
<proteinExistence type="predicted"/>
<keyword evidence="4" id="KW-1185">Reference proteome</keyword>
<evidence type="ECO:0000256" key="1">
    <source>
        <dbReference type="PIRNR" id="PIRNR028141"/>
    </source>
</evidence>
<evidence type="ECO:0000313" key="3">
    <source>
        <dbReference type="EMBL" id="ACR14470.1"/>
    </source>
</evidence>
<dbReference type="InterPro" id="IPR027021">
    <property type="entry name" value="C-di-GMP_BP_PA4608"/>
</dbReference>
<comment type="subunit">
    <text evidence="1">Monomer in both c-di-GMP-bound and free forms.</text>
</comment>
<gene>
    <name evidence="3" type="ordered locus">TERTU_3711</name>
</gene>
<evidence type="ECO:0000313" key="4">
    <source>
        <dbReference type="Proteomes" id="UP000009080"/>
    </source>
</evidence>
<dbReference type="RefSeq" id="WP_015820584.1">
    <property type="nucleotide sequence ID" value="NC_012997.1"/>
</dbReference>
<comment type="function">
    <text evidence="1">Binds the second messenger bis-(3'-5') cyclic dimeric guanosine monophosphate (c-di-GMP). Can bind two c-di-GMP molecules per monomer. May play a role in bacterial second-messenger regulated processes. Binding to c-di-GMP induces a conformational change of the C- and N-termini resulting in the exposure of a highly negative surface on one side of the protein to a possible effector protein.</text>
</comment>
<name>C5BS95_TERTT</name>
<reference evidence="3 4" key="1">
    <citation type="journal article" date="2009" name="PLoS ONE">
        <title>The complete genome of Teredinibacter turnerae T7901: an intracellular endosymbiont of marine wood-boring bivalves (shipworms).</title>
        <authorList>
            <person name="Yang J.C."/>
            <person name="Madupu R."/>
            <person name="Durkin A.S."/>
            <person name="Ekborg N.A."/>
            <person name="Pedamallu C.S."/>
            <person name="Hostetler J.B."/>
            <person name="Radune D."/>
            <person name="Toms B.S."/>
            <person name="Henrissat B."/>
            <person name="Coutinho P.M."/>
            <person name="Schwarz S."/>
            <person name="Field L."/>
            <person name="Trindade-Silva A.E."/>
            <person name="Soares C.A.G."/>
            <person name="Elshahawi S."/>
            <person name="Hanora A."/>
            <person name="Schmidt E.W."/>
            <person name="Haygood M.G."/>
            <person name="Posfai J."/>
            <person name="Benner J."/>
            <person name="Madinger C."/>
            <person name="Nove J."/>
            <person name="Anton B."/>
            <person name="Chaudhary K."/>
            <person name="Foster J."/>
            <person name="Holman A."/>
            <person name="Kumar S."/>
            <person name="Lessard P.A."/>
            <person name="Luyten Y.A."/>
            <person name="Slatko B."/>
            <person name="Wood N."/>
            <person name="Wu B."/>
            <person name="Teplitski M."/>
            <person name="Mougous J.D."/>
            <person name="Ward N."/>
            <person name="Eisen J.A."/>
            <person name="Badger J.H."/>
            <person name="Distel D.L."/>
        </authorList>
    </citation>
    <scope>NUCLEOTIDE SEQUENCE [LARGE SCALE GENOMIC DNA]</scope>
    <source>
        <strain evidence="4">ATCC 39867 / T7901</strain>
    </source>
</reference>
<protein>
    <recommendedName>
        <fullName evidence="1">Cyclic diguanosine monophosphate-binding protein</fullName>
        <shortName evidence="1">c-di-GMP-binding protein</shortName>
    </recommendedName>
    <alternativeName>
        <fullName evidence="1">Pilz domain-containing protein</fullName>
    </alternativeName>
</protein>
<dbReference type="STRING" id="377629.TERTU_3711"/>
<dbReference type="eggNOG" id="ENOG5032YUI">
    <property type="taxonomic scope" value="Bacteria"/>
</dbReference>
<dbReference type="PIRSF" id="PIRSF028141">
    <property type="entry name" value="C-di-GMP_BP_PA4608"/>
    <property type="match status" value="1"/>
</dbReference>
<organism evidence="3 4">
    <name type="scientific">Teredinibacter turnerae (strain ATCC 39867 / T7901)</name>
    <dbReference type="NCBI Taxonomy" id="377629"/>
    <lineage>
        <taxon>Bacteria</taxon>
        <taxon>Pseudomonadati</taxon>
        <taxon>Pseudomonadota</taxon>
        <taxon>Gammaproteobacteria</taxon>
        <taxon>Cellvibrionales</taxon>
        <taxon>Cellvibrionaceae</taxon>
        <taxon>Teredinibacter</taxon>
    </lineage>
</organism>
<evidence type="ECO:0000259" key="2">
    <source>
        <dbReference type="Pfam" id="PF07238"/>
    </source>
</evidence>
<keyword evidence="1" id="KW-0547">Nucleotide-binding</keyword>
<dbReference type="HOGENOM" id="CLU_146776_0_1_6"/>
<dbReference type="EMBL" id="CP001614">
    <property type="protein sequence ID" value="ACR14470.1"/>
    <property type="molecule type" value="Genomic_DNA"/>
</dbReference>
<dbReference type="Gene3D" id="2.40.10.220">
    <property type="entry name" value="predicted glycosyltransferase like domains"/>
    <property type="match status" value="1"/>
</dbReference>
<sequence length="122" mass="13623">MSEAEERRRFTRVDYQTNATLIQGNAKCVAAIADISLNGLLVSTPEHYEIRVDEPLEVVIELSEDAQIHMKVSLAHSSSELLGFRCESIDVESVAHLRRLLELNLGQNDAAERVLAELLHIS</sequence>
<dbReference type="AlphaFoldDB" id="C5BS95"/>
<dbReference type="KEGG" id="ttu:TERTU_3711"/>
<dbReference type="Proteomes" id="UP000009080">
    <property type="component" value="Chromosome"/>
</dbReference>
<dbReference type="InterPro" id="IPR009875">
    <property type="entry name" value="PilZ_domain"/>
</dbReference>
<dbReference type="OrthoDB" id="5298508at2"/>
<keyword evidence="1" id="KW-0973">c-di-GMP</keyword>
<feature type="domain" description="PilZ" evidence="2">
    <location>
        <begin position="6"/>
        <end position="102"/>
    </location>
</feature>